<dbReference type="AlphaFoldDB" id="X0Y9D9"/>
<protein>
    <submittedName>
        <fullName evidence="3">Uncharacterized protein</fullName>
    </submittedName>
</protein>
<keyword evidence="2" id="KW-1133">Transmembrane helix</keyword>
<dbReference type="EMBL" id="BARS01041550">
    <property type="protein sequence ID" value="GAG33451.1"/>
    <property type="molecule type" value="Genomic_DNA"/>
</dbReference>
<feature type="transmembrane region" description="Helical" evidence="2">
    <location>
        <begin position="38"/>
        <end position="58"/>
    </location>
</feature>
<name>X0Y9D9_9ZZZZ</name>
<gene>
    <name evidence="3" type="ORF">S01H1_63175</name>
</gene>
<evidence type="ECO:0000313" key="3">
    <source>
        <dbReference type="EMBL" id="GAG33451.1"/>
    </source>
</evidence>
<sequence>MSRKRRNATRKPSPAATQSFALPSEPHTAPDRPQPNKWFLATAILLEAGWLTLLLVLAI</sequence>
<reference evidence="3" key="1">
    <citation type="journal article" date="2014" name="Front. Microbiol.">
        <title>High frequency of phylogenetically diverse reductive dehalogenase-homologous genes in deep subseafloor sedimentary metagenomes.</title>
        <authorList>
            <person name="Kawai M."/>
            <person name="Futagami T."/>
            <person name="Toyoda A."/>
            <person name="Takaki Y."/>
            <person name="Nishi S."/>
            <person name="Hori S."/>
            <person name="Arai W."/>
            <person name="Tsubouchi T."/>
            <person name="Morono Y."/>
            <person name="Uchiyama I."/>
            <person name="Ito T."/>
            <person name="Fujiyama A."/>
            <person name="Inagaki F."/>
            <person name="Takami H."/>
        </authorList>
    </citation>
    <scope>NUCLEOTIDE SEQUENCE</scope>
    <source>
        <strain evidence="3">Expedition CK06-06</strain>
    </source>
</reference>
<comment type="caution">
    <text evidence="3">The sequence shown here is derived from an EMBL/GenBank/DDBJ whole genome shotgun (WGS) entry which is preliminary data.</text>
</comment>
<organism evidence="3">
    <name type="scientific">marine sediment metagenome</name>
    <dbReference type="NCBI Taxonomy" id="412755"/>
    <lineage>
        <taxon>unclassified sequences</taxon>
        <taxon>metagenomes</taxon>
        <taxon>ecological metagenomes</taxon>
    </lineage>
</organism>
<accession>X0Y9D9</accession>
<proteinExistence type="predicted"/>
<evidence type="ECO:0000256" key="2">
    <source>
        <dbReference type="SAM" id="Phobius"/>
    </source>
</evidence>
<feature type="region of interest" description="Disordered" evidence="1">
    <location>
        <begin position="1"/>
        <end position="33"/>
    </location>
</feature>
<feature type="non-terminal residue" evidence="3">
    <location>
        <position position="59"/>
    </location>
</feature>
<evidence type="ECO:0000256" key="1">
    <source>
        <dbReference type="SAM" id="MobiDB-lite"/>
    </source>
</evidence>
<keyword evidence="2" id="KW-0472">Membrane</keyword>
<keyword evidence="2" id="KW-0812">Transmembrane</keyword>